<dbReference type="InterPro" id="IPR036390">
    <property type="entry name" value="WH_DNA-bd_sf"/>
</dbReference>
<reference evidence="6 7" key="1">
    <citation type="submission" date="2017-05" db="EMBL/GenBank/DDBJ databases">
        <title>Genomic insights into alkan degradation activity of Oleiphilus messinensis.</title>
        <authorList>
            <person name="Kozyavkin S.A."/>
            <person name="Slesarev A.I."/>
            <person name="Golyshin P.N."/>
            <person name="Korzhenkov A."/>
            <person name="Golyshina O.N."/>
            <person name="Toshchakov S.V."/>
        </authorList>
    </citation>
    <scope>NUCLEOTIDE SEQUENCE [LARGE SCALE GENOMIC DNA]</scope>
    <source>
        <strain evidence="6 7">ME102</strain>
    </source>
</reference>
<dbReference type="Gene3D" id="3.40.190.290">
    <property type="match status" value="1"/>
</dbReference>
<organism evidence="6 7">
    <name type="scientific">Oleiphilus messinensis</name>
    <dbReference type="NCBI Taxonomy" id="141451"/>
    <lineage>
        <taxon>Bacteria</taxon>
        <taxon>Pseudomonadati</taxon>
        <taxon>Pseudomonadota</taxon>
        <taxon>Gammaproteobacteria</taxon>
        <taxon>Oceanospirillales</taxon>
        <taxon>Oleiphilaceae</taxon>
        <taxon>Oleiphilus</taxon>
    </lineage>
</organism>
<dbReference type="GO" id="GO:0003700">
    <property type="term" value="F:DNA-binding transcription factor activity"/>
    <property type="evidence" value="ECO:0007669"/>
    <property type="project" value="InterPro"/>
</dbReference>
<keyword evidence="3" id="KW-0238">DNA-binding</keyword>
<dbReference type="EMBL" id="CP021425">
    <property type="protein sequence ID" value="ARU58652.1"/>
    <property type="molecule type" value="Genomic_DNA"/>
</dbReference>
<evidence type="ECO:0000259" key="5">
    <source>
        <dbReference type="PROSITE" id="PS50931"/>
    </source>
</evidence>
<dbReference type="InterPro" id="IPR058163">
    <property type="entry name" value="LysR-type_TF_proteobact-type"/>
</dbReference>
<dbReference type="Pfam" id="PF00126">
    <property type="entry name" value="HTH_1"/>
    <property type="match status" value="1"/>
</dbReference>
<dbReference type="FunFam" id="1.10.10.10:FF:000001">
    <property type="entry name" value="LysR family transcriptional regulator"/>
    <property type="match status" value="1"/>
</dbReference>
<protein>
    <submittedName>
        <fullName evidence="6">LysR family transcriptional regulator</fullName>
    </submittedName>
</protein>
<dbReference type="PROSITE" id="PS50931">
    <property type="entry name" value="HTH_LYSR"/>
    <property type="match status" value="1"/>
</dbReference>
<dbReference type="InterPro" id="IPR036388">
    <property type="entry name" value="WH-like_DNA-bd_sf"/>
</dbReference>
<evidence type="ECO:0000256" key="3">
    <source>
        <dbReference type="ARBA" id="ARBA00023125"/>
    </source>
</evidence>
<dbReference type="SUPFAM" id="SSF53850">
    <property type="entry name" value="Periplasmic binding protein-like II"/>
    <property type="match status" value="1"/>
</dbReference>
<proteinExistence type="inferred from homology"/>
<sequence>MLNDIALFIHIVQQGGLSGASNHLSLPAATVTRRLQKLESTLGCQLLNRSARQCVLTQEGEVYYQTYAELVEQFEQAQQLLSQDRDELRGKLKVLAPTNISHGFLKPMWLGFMRKYPDIQLDLVLSNQVQDIVQNKADIAIRIGPQPDSSLYQLKVGQIDRIMVSSPQFIEHQGTPETPTDIKNFRVVGTSLFPNWKLKNMLSGQSQEIFPKFAAVFNDTSFVKYLVCDGQGISLLPITEINTELESGAMVRILPEWRAEDLRDIFLVWPSGRLLNAKAKCLRDYIQTYIAENIIHDQRRP</sequence>
<name>A0A1Y0IDR0_9GAMM</name>
<dbReference type="GO" id="GO:0043565">
    <property type="term" value="F:sequence-specific DNA binding"/>
    <property type="evidence" value="ECO:0007669"/>
    <property type="project" value="TreeGrafter"/>
</dbReference>
<feature type="domain" description="HTH lysR-type" evidence="5">
    <location>
        <begin position="1"/>
        <end position="57"/>
    </location>
</feature>
<dbReference type="OrthoDB" id="9815676at2"/>
<dbReference type="AlphaFoldDB" id="A0A1Y0IDR0"/>
<dbReference type="SUPFAM" id="SSF46785">
    <property type="entry name" value="Winged helix' DNA-binding domain"/>
    <property type="match status" value="1"/>
</dbReference>
<dbReference type="Gene3D" id="1.10.10.10">
    <property type="entry name" value="Winged helix-like DNA-binding domain superfamily/Winged helix DNA-binding domain"/>
    <property type="match status" value="1"/>
</dbReference>
<keyword evidence="4" id="KW-0804">Transcription</keyword>
<dbReference type="Proteomes" id="UP000196027">
    <property type="component" value="Chromosome"/>
</dbReference>
<evidence type="ECO:0000256" key="2">
    <source>
        <dbReference type="ARBA" id="ARBA00023015"/>
    </source>
</evidence>
<dbReference type="Pfam" id="PF03466">
    <property type="entry name" value="LysR_substrate"/>
    <property type="match status" value="1"/>
</dbReference>
<dbReference type="CDD" id="cd08422">
    <property type="entry name" value="PBP2_CrgA_like"/>
    <property type="match status" value="1"/>
</dbReference>
<keyword evidence="2" id="KW-0805">Transcription regulation</keyword>
<dbReference type="RefSeq" id="WP_087463406.1">
    <property type="nucleotide sequence ID" value="NZ_CP021425.1"/>
</dbReference>
<evidence type="ECO:0000313" key="6">
    <source>
        <dbReference type="EMBL" id="ARU58652.1"/>
    </source>
</evidence>
<dbReference type="InterPro" id="IPR000847">
    <property type="entry name" value="LysR_HTH_N"/>
</dbReference>
<accession>A0A1Y0IDR0</accession>
<dbReference type="PANTHER" id="PTHR30537">
    <property type="entry name" value="HTH-TYPE TRANSCRIPTIONAL REGULATOR"/>
    <property type="match status" value="1"/>
</dbReference>
<comment type="similarity">
    <text evidence="1">Belongs to the LysR transcriptional regulatory family.</text>
</comment>
<dbReference type="PANTHER" id="PTHR30537:SF5">
    <property type="entry name" value="HTH-TYPE TRANSCRIPTIONAL ACTIVATOR TTDR-RELATED"/>
    <property type="match status" value="1"/>
</dbReference>
<evidence type="ECO:0000313" key="7">
    <source>
        <dbReference type="Proteomes" id="UP000196027"/>
    </source>
</evidence>
<gene>
    <name evidence="6" type="ORF">OLMES_4657</name>
</gene>
<evidence type="ECO:0000256" key="1">
    <source>
        <dbReference type="ARBA" id="ARBA00009437"/>
    </source>
</evidence>
<dbReference type="GO" id="GO:0006351">
    <property type="term" value="P:DNA-templated transcription"/>
    <property type="evidence" value="ECO:0007669"/>
    <property type="project" value="TreeGrafter"/>
</dbReference>
<dbReference type="InterPro" id="IPR005119">
    <property type="entry name" value="LysR_subst-bd"/>
</dbReference>
<evidence type="ECO:0000256" key="4">
    <source>
        <dbReference type="ARBA" id="ARBA00023163"/>
    </source>
</evidence>
<keyword evidence="7" id="KW-1185">Reference proteome</keyword>
<dbReference type="KEGG" id="ome:OLMES_4657"/>